<dbReference type="AlphaFoldDB" id="A0A1C4GY16"/>
<dbReference type="Proteomes" id="UP000243661">
    <property type="component" value="Unassembled WGS sequence"/>
</dbReference>
<protein>
    <submittedName>
        <fullName evidence="1">Uncharacterized protein</fullName>
    </submittedName>
</protein>
<accession>A0A1C4GY16</accession>
<organism evidence="1 2">
    <name type="scientific">Acinetobacter albensis</name>
    <dbReference type="NCBI Taxonomy" id="1673609"/>
    <lineage>
        <taxon>Bacteria</taxon>
        <taxon>Pseudomonadati</taxon>
        <taxon>Pseudomonadota</taxon>
        <taxon>Gammaproteobacteria</taxon>
        <taxon>Moraxellales</taxon>
        <taxon>Moraxellaceae</taxon>
        <taxon>Acinetobacter</taxon>
    </lineage>
</organism>
<evidence type="ECO:0000313" key="1">
    <source>
        <dbReference type="EMBL" id="SCC72773.1"/>
    </source>
</evidence>
<proteinExistence type="predicted"/>
<sequence>MNTFFIFHFLGKWSSCKQILSDLKWGEIISQHTLLKLWAYADFYQNNKIARYADCVPNHASIELKKVML</sequence>
<dbReference type="EMBL" id="FMBK01000012">
    <property type="protein sequence ID" value="SCC72773.1"/>
    <property type="molecule type" value="Genomic_DNA"/>
</dbReference>
<name>A0A1C4GY16_9GAMM</name>
<reference evidence="1 2" key="1">
    <citation type="submission" date="2016-08" db="EMBL/GenBank/DDBJ databases">
        <authorList>
            <person name="Seilhamer J.J."/>
        </authorList>
    </citation>
    <scope>NUCLEOTIDE SEQUENCE [LARGE SCALE GENOMIC DNA]</scope>
    <source>
        <strain evidence="1 2">ANC 4874</strain>
    </source>
</reference>
<gene>
    <name evidence="1" type="ORF">GA0116959_11246</name>
</gene>
<evidence type="ECO:0000313" key="2">
    <source>
        <dbReference type="Proteomes" id="UP000243661"/>
    </source>
</evidence>